<gene>
    <name evidence="1" type="ORF">H9894_06680</name>
</gene>
<dbReference type="EMBL" id="DXHV01000063">
    <property type="protein sequence ID" value="HIW00858.1"/>
    <property type="molecule type" value="Genomic_DNA"/>
</dbReference>
<comment type="caution">
    <text evidence="1">The sequence shown here is derived from an EMBL/GenBank/DDBJ whole genome shotgun (WGS) entry which is preliminary data.</text>
</comment>
<reference evidence="1" key="1">
    <citation type="journal article" date="2021" name="PeerJ">
        <title>Extensive microbial diversity within the chicken gut microbiome revealed by metagenomics and culture.</title>
        <authorList>
            <person name="Gilroy R."/>
            <person name="Ravi A."/>
            <person name="Getino M."/>
            <person name="Pursley I."/>
            <person name="Horton D.L."/>
            <person name="Alikhan N.F."/>
            <person name="Baker D."/>
            <person name="Gharbi K."/>
            <person name="Hall N."/>
            <person name="Watson M."/>
            <person name="Adriaenssens E.M."/>
            <person name="Foster-Nyarko E."/>
            <person name="Jarju S."/>
            <person name="Secka A."/>
            <person name="Antonio M."/>
            <person name="Oren A."/>
            <person name="Chaudhuri R.R."/>
            <person name="La Ragione R."/>
            <person name="Hildebrand F."/>
            <person name="Pallen M.J."/>
        </authorList>
    </citation>
    <scope>NUCLEOTIDE SEQUENCE</scope>
    <source>
        <strain evidence="1">ChiHecec2B26-446</strain>
    </source>
</reference>
<dbReference type="Proteomes" id="UP000886752">
    <property type="component" value="Unassembled WGS sequence"/>
</dbReference>
<proteinExistence type="predicted"/>
<reference evidence="1" key="2">
    <citation type="submission" date="2021-04" db="EMBL/GenBank/DDBJ databases">
        <authorList>
            <person name="Gilroy R."/>
        </authorList>
    </citation>
    <scope>NUCLEOTIDE SEQUENCE</scope>
    <source>
        <strain evidence="1">ChiHecec2B26-446</strain>
    </source>
</reference>
<dbReference type="AlphaFoldDB" id="A0A9D1TPN2"/>
<sequence length="111" mass="12816">MTLFSSKSSCALWTRKGECTVCAIIHNTMIYIYFHGKNIPFLPLRQKVDACFRLPSLRFSDGAEYLTGRPVHITFLKTLLLQDLENDCPEEGTKKWSELFVKKMTKDSDHL</sequence>
<evidence type="ECO:0000313" key="2">
    <source>
        <dbReference type="Proteomes" id="UP000886752"/>
    </source>
</evidence>
<protein>
    <submittedName>
        <fullName evidence="1">Uncharacterized protein</fullName>
    </submittedName>
</protein>
<accession>A0A9D1TPN2</accession>
<evidence type="ECO:0000313" key="1">
    <source>
        <dbReference type="EMBL" id="HIW00858.1"/>
    </source>
</evidence>
<organism evidence="1 2">
    <name type="scientific">Candidatus Desulfovibrio intestinipullorum</name>
    <dbReference type="NCBI Taxonomy" id="2838536"/>
    <lineage>
        <taxon>Bacteria</taxon>
        <taxon>Pseudomonadati</taxon>
        <taxon>Thermodesulfobacteriota</taxon>
        <taxon>Desulfovibrionia</taxon>
        <taxon>Desulfovibrionales</taxon>
        <taxon>Desulfovibrionaceae</taxon>
        <taxon>Desulfovibrio</taxon>
    </lineage>
</organism>
<name>A0A9D1TPN2_9BACT</name>